<dbReference type="EMBL" id="CP017634">
    <property type="protein sequence ID" value="ATW26968.1"/>
    <property type="molecule type" value="Genomic_DNA"/>
</dbReference>
<proteinExistence type="inferred from homology"/>
<dbReference type="KEGG" id="fwa:DCMF_21350"/>
<feature type="domain" description="MotA/TolQ/ExbB proton channel" evidence="9">
    <location>
        <begin position="108"/>
        <end position="217"/>
    </location>
</feature>
<name>A0A3G1KWU8_FORW1</name>
<keyword evidence="6 8" id="KW-0472">Membrane</keyword>
<sequence>MDISTPLGILLGFGCIALAFVLDGGHLNALFSKTAALIVFGGTIGATMASHTMKEIARIPSLVMKVIKKEQNNTEEIIQYLVTLSGKARAQGLLSLEAETNSENLNKFDPLMKDCLELAVDGTEAEVFREIIENKIELSYMVDKKNAGIFEVAGGYAPTLGIIGTVMGLVHVLSNLSEPDKLGPAIAVAFIATFYGLSSANLFWLPISYKLKGLSAQKRLVQELIMEGTLAIQGGENPLTLERKLKTFLIERTKEKTSNTMKEREANEAA</sequence>
<reference evidence="11 12" key="1">
    <citation type="submission" date="2016-10" db="EMBL/GenBank/DDBJ databases">
        <title>Complete Genome Sequence of Peptococcaceae strain DCMF.</title>
        <authorList>
            <person name="Edwards R.J."/>
            <person name="Holland S.I."/>
            <person name="Deshpande N.P."/>
            <person name="Wong Y.K."/>
            <person name="Ertan H."/>
            <person name="Manefield M."/>
            <person name="Russell T.L."/>
            <person name="Lee M.J."/>
        </authorList>
    </citation>
    <scope>NUCLEOTIDE SEQUENCE [LARGE SCALE GENOMIC DNA]</scope>
    <source>
        <strain evidence="11 12">DCMF</strain>
    </source>
</reference>
<protein>
    <submittedName>
        <fullName evidence="11">Motility protein A</fullName>
    </submittedName>
</protein>
<keyword evidence="12" id="KW-1185">Reference proteome</keyword>
<feature type="transmembrane region" description="Helical" evidence="8">
    <location>
        <begin position="29"/>
        <end position="49"/>
    </location>
</feature>
<dbReference type="InterPro" id="IPR046786">
    <property type="entry name" value="MotA_N"/>
</dbReference>
<dbReference type="InterPro" id="IPR002898">
    <property type="entry name" value="MotA_ExbB_proton_chnl"/>
</dbReference>
<evidence type="ECO:0000256" key="7">
    <source>
        <dbReference type="RuleBase" id="RU004057"/>
    </source>
</evidence>
<feature type="transmembrane region" description="Helical" evidence="8">
    <location>
        <begin position="185"/>
        <end position="209"/>
    </location>
</feature>
<keyword evidence="2" id="KW-1003">Cell membrane</keyword>
<keyword evidence="3 8" id="KW-0812">Transmembrane</keyword>
<feature type="domain" description="Motility protein A N-terminal" evidence="10">
    <location>
        <begin position="7"/>
        <end position="85"/>
    </location>
</feature>
<dbReference type="GO" id="GO:0015031">
    <property type="term" value="P:protein transport"/>
    <property type="evidence" value="ECO:0007669"/>
    <property type="project" value="UniProtKB-KW"/>
</dbReference>
<evidence type="ECO:0000256" key="1">
    <source>
        <dbReference type="ARBA" id="ARBA00004651"/>
    </source>
</evidence>
<keyword evidence="5 8" id="KW-1133">Transmembrane helix</keyword>
<dbReference type="GO" id="GO:0071978">
    <property type="term" value="P:bacterial-type flagellum-dependent swarming motility"/>
    <property type="evidence" value="ECO:0007669"/>
    <property type="project" value="InterPro"/>
</dbReference>
<evidence type="ECO:0000256" key="4">
    <source>
        <dbReference type="ARBA" id="ARBA00022779"/>
    </source>
</evidence>
<dbReference type="PANTHER" id="PTHR30433:SF3">
    <property type="entry name" value="MOTILITY PROTEIN A"/>
    <property type="match status" value="1"/>
</dbReference>
<evidence type="ECO:0000256" key="6">
    <source>
        <dbReference type="ARBA" id="ARBA00023136"/>
    </source>
</evidence>
<dbReference type="RefSeq" id="WP_148136298.1">
    <property type="nucleotide sequence ID" value="NZ_CP017634.1"/>
</dbReference>
<dbReference type="Proteomes" id="UP000323521">
    <property type="component" value="Chromosome"/>
</dbReference>
<dbReference type="NCBIfam" id="NF006583">
    <property type="entry name" value="PRK09109.1"/>
    <property type="match status" value="1"/>
</dbReference>
<keyword evidence="7" id="KW-0813">Transport</keyword>
<evidence type="ECO:0000256" key="3">
    <source>
        <dbReference type="ARBA" id="ARBA00022692"/>
    </source>
</evidence>
<evidence type="ECO:0000313" key="12">
    <source>
        <dbReference type="Proteomes" id="UP000323521"/>
    </source>
</evidence>
<feature type="transmembrane region" description="Helical" evidence="8">
    <location>
        <begin position="149"/>
        <end position="173"/>
    </location>
</feature>
<dbReference type="InterPro" id="IPR047055">
    <property type="entry name" value="MotA-like"/>
</dbReference>
<dbReference type="AlphaFoldDB" id="A0A3G1KWU8"/>
<keyword evidence="7" id="KW-0653">Protein transport</keyword>
<gene>
    <name evidence="11" type="ORF">DCMF_21350</name>
</gene>
<dbReference type="OrthoDB" id="9806929at2"/>
<accession>A0A3G1KWU8</accession>
<evidence type="ECO:0000256" key="5">
    <source>
        <dbReference type="ARBA" id="ARBA00022989"/>
    </source>
</evidence>
<dbReference type="GO" id="GO:0006935">
    <property type="term" value="P:chemotaxis"/>
    <property type="evidence" value="ECO:0007669"/>
    <property type="project" value="InterPro"/>
</dbReference>
<dbReference type="GO" id="GO:0005886">
    <property type="term" value="C:plasma membrane"/>
    <property type="evidence" value="ECO:0007669"/>
    <property type="project" value="UniProtKB-SubCell"/>
</dbReference>
<evidence type="ECO:0000313" key="11">
    <source>
        <dbReference type="EMBL" id="ATW26968.1"/>
    </source>
</evidence>
<comment type="subcellular location">
    <subcellularLocation>
        <location evidence="1">Cell membrane</location>
        <topology evidence="1">Multi-pass membrane protein</topology>
    </subcellularLocation>
    <subcellularLocation>
        <location evidence="7">Membrane</location>
        <topology evidence="7">Multi-pass membrane protein</topology>
    </subcellularLocation>
</comment>
<keyword evidence="4" id="KW-0283">Flagellar rotation</keyword>
<evidence type="ECO:0000259" key="10">
    <source>
        <dbReference type="Pfam" id="PF20560"/>
    </source>
</evidence>
<evidence type="ECO:0000259" key="9">
    <source>
        <dbReference type="Pfam" id="PF01618"/>
    </source>
</evidence>
<dbReference type="Pfam" id="PF20560">
    <property type="entry name" value="MotA_N"/>
    <property type="match status" value="1"/>
</dbReference>
<evidence type="ECO:0000256" key="8">
    <source>
        <dbReference type="SAM" id="Phobius"/>
    </source>
</evidence>
<dbReference type="Pfam" id="PF01618">
    <property type="entry name" value="MotA_ExbB"/>
    <property type="match status" value="1"/>
</dbReference>
<evidence type="ECO:0000256" key="2">
    <source>
        <dbReference type="ARBA" id="ARBA00022475"/>
    </source>
</evidence>
<comment type="similarity">
    <text evidence="7">Belongs to the exbB/tolQ family.</text>
</comment>
<dbReference type="PANTHER" id="PTHR30433">
    <property type="entry name" value="CHEMOTAXIS PROTEIN MOTA"/>
    <property type="match status" value="1"/>
</dbReference>
<organism evidence="11 12">
    <name type="scientific">Formimonas warabiya</name>
    <dbReference type="NCBI Taxonomy" id="1761012"/>
    <lineage>
        <taxon>Bacteria</taxon>
        <taxon>Bacillati</taxon>
        <taxon>Bacillota</taxon>
        <taxon>Clostridia</taxon>
        <taxon>Eubacteriales</taxon>
        <taxon>Peptococcaceae</taxon>
        <taxon>Candidatus Formimonas</taxon>
    </lineage>
</organism>